<dbReference type="EMBL" id="RCTF01000009">
    <property type="protein sequence ID" value="RLP78180.1"/>
    <property type="molecule type" value="Genomic_DNA"/>
</dbReference>
<dbReference type="InterPro" id="IPR036388">
    <property type="entry name" value="WH-like_DNA-bd_sf"/>
</dbReference>
<keyword evidence="4" id="KW-1185">Reference proteome</keyword>
<protein>
    <submittedName>
        <fullName evidence="3">ROK family transcriptional regulator</fullName>
    </submittedName>
</protein>
<dbReference type="InterPro" id="IPR036390">
    <property type="entry name" value="WH_DNA-bd_sf"/>
</dbReference>
<comment type="similarity">
    <text evidence="1">Belongs to the ROK (NagC/XylR) family.</text>
</comment>
<evidence type="ECO:0000256" key="1">
    <source>
        <dbReference type="ARBA" id="ARBA00006479"/>
    </source>
</evidence>
<dbReference type="PANTHER" id="PTHR18964:SF149">
    <property type="entry name" value="BIFUNCTIONAL UDP-N-ACETYLGLUCOSAMINE 2-EPIMERASE_N-ACETYLMANNOSAMINE KINASE"/>
    <property type="match status" value="1"/>
</dbReference>
<dbReference type="Gene3D" id="3.30.420.40">
    <property type="match status" value="2"/>
</dbReference>
<dbReference type="Gene3D" id="1.10.10.10">
    <property type="entry name" value="Winged helix-like DNA-binding domain superfamily/Winged helix DNA-binding domain"/>
    <property type="match status" value="1"/>
</dbReference>
<dbReference type="Pfam" id="PF00480">
    <property type="entry name" value="ROK"/>
    <property type="match status" value="1"/>
</dbReference>
<proteinExistence type="inferred from homology"/>
<sequence>MIKRRPEPVGVQILRSNNRTHIVREVARQSGISRSEIAKRINLTEAAVSRISRDLIDQGLIREVGEIVVSRPGRRHIGLELNPGGAYVLSACLAISEQTLSLVNLAGEAIRTEPLAEVLNLDGQAAVGFIAAQARKILRSARLPRERVLGMGLVTAGAVDHGRGTVLVSSIRSLTALSVGPALEQALGMPVRLETIGNALSSAEAYQRKDPEVGQPAVEMLIHVALGLGTSVMIDGRPYRSTQDERLLGHTPVPGSIERCGCGAVGCLTTLASGHALLRQLSVKHAMPPVGAEDVSQEMSAIVDAVRRANDGDPAWASLFHNAGMALGLQLAPASGVLPPQRITLAGPVPQAGAYADGVRDGLGETYSRVNQVPPPVHVSQTGYRRAAEIFALAEFLLAA</sequence>
<feature type="domain" description="HTH marR-type" evidence="2">
    <location>
        <begin position="17"/>
        <end position="62"/>
    </location>
</feature>
<dbReference type="RefSeq" id="WP_121623646.1">
    <property type="nucleotide sequence ID" value="NZ_JACIIW010000009.1"/>
</dbReference>
<reference evidence="3 4" key="1">
    <citation type="submission" date="2018-10" db="EMBL/GenBank/DDBJ databases">
        <title>Xanthobacter tagetidis genome sequencing and assembly.</title>
        <authorList>
            <person name="Maclea K.S."/>
            <person name="Goen A.E."/>
            <person name="Fatima S.A."/>
        </authorList>
    </citation>
    <scope>NUCLEOTIDE SEQUENCE [LARGE SCALE GENOMIC DNA]</scope>
    <source>
        <strain evidence="3 4">ATCC 700314</strain>
    </source>
</reference>
<evidence type="ECO:0000313" key="4">
    <source>
        <dbReference type="Proteomes" id="UP000269692"/>
    </source>
</evidence>
<evidence type="ECO:0000313" key="3">
    <source>
        <dbReference type="EMBL" id="RLP78180.1"/>
    </source>
</evidence>
<evidence type="ECO:0000259" key="2">
    <source>
        <dbReference type="Pfam" id="PF01047"/>
    </source>
</evidence>
<name>A0A3L7AEF6_9HYPH</name>
<dbReference type="SUPFAM" id="SSF46785">
    <property type="entry name" value="Winged helix' DNA-binding domain"/>
    <property type="match status" value="1"/>
</dbReference>
<comment type="caution">
    <text evidence="3">The sequence shown here is derived from an EMBL/GenBank/DDBJ whole genome shotgun (WGS) entry which is preliminary data.</text>
</comment>
<dbReference type="SUPFAM" id="SSF53067">
    <property type="entry name" value="Actin-like ATPase domain"/>
    <property type="match status" value="1"/>
</dbReference>
<organism evidence="3 4">
    <name type="scientific">Xanthobacter tagetidis</name>
    <dbReference type="NCBI Taxonomy" id="60216"/>
    <lineage>
        <taxon>Bacteria</taxon>
        <taxon>Pseudomonadati</taxon>
        <taxon>Pseudomonadota</taxon>
        <taxon>Alphaproteobacteria</taxon>
        <taxon>Hyphomicrobiales</taxon>
        <taxon>Xanthobacteraceae</taxon>
        <taxon>Xanthobacter</taxon>
    </lineage>
</organism>
<dbReference type="AlphaFoldDB" id="A0A3L7AEF6"/>
<gene>
    <name evidence="3" type="ORF">D9R14_12400</name>
</gene>
<dbReference type="PANTHER" id="PTHR18964">
    <property type="entry name" value="ROK (REPRESSOR, ORF, KINASE) FAMILY"/>
    <property type="match status" value="1"/>
</dbReference>
<dbReference type="Proteomes" id="UP000269692">
    <property type="component" value="Unassembled WGS sequence"/>
</dbReference>
<dbReference type="OrthoDB" id="49685at2"/>
<dbReference type="Pfam" id="PF01047">
    <property type="entry name" value="MarR"/>
    <property type="match status" value="1"/>
</dbReference>
<dbReference type="InterPro" id="IPR043129">
    <property type="entry name" value="ATPase_NBD"/>
</dbReference>
<dbReference type="InterPro" id="IPR000600">
    <property type="entry name" value="ROK"/>
</dbReference>
<accession>A0A3L7AEF6</accession>
<dbReference type="InterPro" id="IPR000835">
    <property type="entry name" value="HTH_MarR-typ"/>
</dbReference>